<keyword evidence="3" id="KW-0472">Membrane</keyword>
<evidence type="ECO:0000256" key="2">
    <source>
        <dbReference type="PROSITE-ProRule" id="PRU00059"/>
    </source>
</evidence>
<dbReference type="SMART" id="SM00042">
    <property type="entry name" value="CUB"/>
    <property type="match status" value="1"/>
</dbReference>
<comment type="caution">
    <text evidence="2">Lacks conserved residue(s) required for the propagation of feature annotation.</text>
</comment>
<comment type="caution">
    <text evidence="5">The sequence shown here is derived from an EMBL/GenBank/DDBJ whole genome shotgun (WGS) entry which is preliminary data.</text>
</comment>
<accession>A0ABN8RYI6</accession>
<dbReference type="Gene3D" id="2.60.120.290">
    <property type="entry name" value="Spermadhesin, CUB domain"/>
    <property type="match status" value="1"/>
</dbReference>
<evidence type="ECO:0000313" key="6">
    <source>
        <dbReference type="Proteomes" id="UP001159405"/>
    </source>
</evidence>
<evidence type="ECO:0000256" key="1">
    <source>
        <dbReference type="ARBA" id="ARBA00023157"/>
    </source>
</evidence>
<dbReference type="EMBL" id="CALNXK010000345">
    <property type="protein sequence ID" value="CAH3183164.1"/>
    <property type="molecule type" value="Genomic_DNA"/>
</dbReference>
<dbReference type="CDD" id="cd00041">
    <property type="entry name" value="CUB"/>
    <property type="match status" value="1"/>
</dbReference>
<keyword evidence="3" id="KW-0812">Transmembrane</keyword>
<organism evidence="5 6">
    <name type="scientific">Porites lobata</name>
    <dbReference type="NCBI Taxonomy" id="104759"/>
    <lineage>
        <taxon>Eukaryota</taxon>
        <taxon>Metazoa</taxon>
        <taxon>Cnidaria</taxon>
        <taxon>Anthozoa</taxon>
        <taxon>Hexacorallia</taxon>
        <taxon>Scleractinia</taxon>
        <taxon>Fungiina</taxon>
        <taxon>Poritidae</taxon>
        <taxon>Porites</taxon>
    </lineage>
</organism>
<name>A0ABN8RYI6_9CNID</name>
<keyword evidence="1" id="KW-1015">Disulfide bond</keyword>
<dbReference type="Proteomes" id="UP001159405">
    <property type="component" value="Unassembled WGS sequence"/>
</dbReference>
<evidence type="ECO:0000256" key="3">
    <source>
        <dbReference type="SAM" id="Phobius"/>
    </source>
</evidence>
<protein>
    <recommendedName>
        <fullName evidence="4">CUB domain-containing protein</fullName>
    </recommendedName>
</protein>
<dbReference type="SUPFAM" id="SSF49854">
    <property type="entry name" value="Spermadhesin, CUB domain"/>
    <property type="match status" value="1"/>
</dbReference>
<keyword evidence="3" id="KW-1133">Transmembrane helix</keyword>
<keyword evidence="6" id="KW-1185">Reference proteome</keyword>
<feature type="transmembrane region" description="Helical" evidence="3">
    <location>
        <begin position="30"/>
        <end position="47"/>
    </location>
</feature>
<gene>
    <name evidence="5" type="ORF">PLOB_00028090</name>
</gene>
<dbReference type="Pfam" id="PF00431">
    <property type="entry name" value="CUB"/>
    <property type="match status" value="1"/>
</dbReference>
<reference evidence="5 6" key="1">
    <citation type="submission" date="2022-05" db="EMBL/GenBank/DDBJ databases">
        <authorList>
            <consortium name="Genoscope - CEA"/>
            <person name="William W."/>
        </authorList>
    </citation>
    <scope>NUCLEOTIDE SEQUENCE [LARGE SCALE GENOMIC DNA]</scope>
</reference>
<dbReference type="InterPro" id="IPR000859">
    <property type="entry name" value="CUB_dom"/>
</dbReference>
<evidence type="ECO:0000313" key="5">
    <source>
        <dbReference type="EMBL" id="CAH3183164.1"/>
    </source>
</evidence>
<sequence>LDLLVYCRKSSSCKQCYNHALFKMSMQGRILLVLILVSVWTVTVVNSEACSFSLNGSSGFISVSSATKKFTHCTWIITVPSNHTVKVIFRLSGYYSWDQPKIQVYDGKRKNDTVLGVFTGIRQPFLIKTSGRFMMLTLKKKYWFTPCIFEGTYYTRKEKPRIRLPLAELRTVPNHYIWFLLEGTPLINVTLVNTSTSLEGGFNIKGFQVKQTAGTYKYTLLAENDKGNDSKTVEVIVVGKDSTF</sequence>
<dbReference type="InterPro" id="IPR035914">
    <property type="entry name" value="Sperma_CUB_dom_sf"/>
</dbReference>
<evidence type="ECO:0000259" key="4">
    <source>
        <dbReference type="PROSITE" id="PS01180"/>
    </source>
</evidence>
<feature type="non-terminal residue" evidence="5">
    <location>
        <position position="1"/>
    </location>
</feature>
<feature type="domain" description="CUB" evidence="4">
    <location>
        <begin position="50"/>
        <end position="156"/>
    </location>
</feature>
<dbReference type="PROSITE" id="PS01180">
    <property type="entry name" value="CUB"/>
    <property type="match status" value="1"/>
</dbReference>
<proteinExistence type="predicted"/>